<feature type="transmembrane region" description="Helical" evidence="7">
    <location>
        <begin position="570"/>
        <end position="587"/>
    </location>
</feature>
<evidence type="ECO:0000256" key="3">
    <source>
        <dbReference type="ARBA" id="ARBA00022692"/>
    </source>
</evidence>
<accession>A0ABP8UE83</accession>
<comment type="subcellular location">
    <subcellularLocation>
        <location evidence="1">Cell membrane</location>
        <topology evidence="1">Multi-pass membrane protein</topology>
    </subcellularLocation>
</comment>
<keyword evidence="5 7" id="KW-0472">Membrane</keyword>
<dbReference type="InterPro" id="IPR050545">
    <property type="entry name" value="Mycobact_MmpL"/>
</dbReference>
<evidence type="ECO:0000313" key="10">
    <source>
        <dbReference type="Proteomes" id="UP001501442"/>
    </source>
</evidence>
<keyword evidence="2" id="KW-1003">Cell membrane</keyword>
<evidence type="ECO:0000256" key="1">
    <source>
        <dbReference type="ARBA" id="ARBA00004651"/>
    </source>
</evidence>
<feature type="transmembrane region" description="Helical" evidence="7">
    <location>
        <begin position="343"/>
        <end position="369"/>
    </location>
</feature>
<keyword evidence="3 7" id="KW-0812">Transmembrane</keyword>
<dbReference type="Proteomes" id="UP001501442">
    <property type="component" value="Unassembled WGS sequence"/>
</dbReference>
<feature type="region of interest" description="Disordered" evidence="6">
    <location>
        <begin position="1"/>
        <end position="25"/>
    </location>
</feature>
<dbReference type="Pfam" id="PF03176">
    <property type="entry name" value="MMPL"/>
    <property type="match status" value="2"/>
</dbReference>
<name>A0ABP8UE83_9ACTN</name>
<dbReference type="EMBL" id="BAABHK010000006">
    <property type="protein sequence ID" value="GAA4628495.1"/>
    <property type="molecule type" value="Genomic_DNA"/>
</dbReference>
<feature type="transmembrane region" description="Helical" evidence="7">
    <location>
        <begin position="243"/>
        <end position="264"/>
    </location>
</feature>
<evidence type="ECO:0000313" key="9">
    <source>
        <dbReference type="EMBL" id="GAA4628495.1"/>
    </source>
</evidence>
<dbReference type="PANTHER" id="PTHR33406:SF13">
    <property type="entry name" value="MEMBRANE PROTEIN YDFJ"/>
    <property type="match status" value="1"/>
</dbReference>
<feature type="domain" description="Membrane transport protein MMPL" evidence="8">
    <location>
        <begin position="437"/>
        <end position="749"/>
    </location>
</feature>
<dbReference type="InterPro" id="IPR004869">
    <property type="entry name" value="MMPL_dom"/>
</dbReference>
<feature type="transmembrane region" description="Helical" evidence="7">
    <location>
        <begin position="594"/>
        <end position="615"/>
    </location>
</feature>
<evidence type="ECO:0000256" key="4">
    <source>
        <dbReference type="ARBA" id="ARBA00022989"/>
    </source>
</evidence>
<protein>
    <submittedName>
        <fullName evidence="9">MMPL family transporter</fullName>
    </submittedName>
</protein>
<dbReference type="Gene3D" id="1.20.1640.10">
    <property type="entry name" value="Multidrug efflux transporter AcrB transmembrane domain"/>
    <property type="match status" value="2"/>
</dbReference>
<sequence>MLPTGKSTRPPAGPADPSAATDPPRQGALVERIAGWSIRHRLLAIIGWFALVIVAVLSSALMPGDTMNSTDPGESGRADRVLSAQRAYVPIEENVLVQARTPAGERFADSAELRNATRDLVLTLRRTPGAVAEVRSPLGDDGSPSVVNRLVSKDGRSGLVTFQIAGPDDLLHAHYDAAVRAVESVQARHPQVRLAQAGDHSLTLAVDQGIKGDFKSAEFVSLPLTVLILLVVFGSLIAMGIPLLLAVTTVVGTFGFLQVIAHWVPVNSATSSMVLLIGMAVAIDYSLFYLRREREERAAGRGVAEALRISARTSGRVVVVSGLTVMLCLCGLLFTGLDNFRGLTAGSVLVVGLAMVGSVTVLPALLALLGRWVDKARVPWLGRRRTTATESRAWSLVARAVVRRPLLWGGAATVALAVLALPAFGMRLQDAATTDSLPRSVPVVDAALRMQEAFPGTPAPARVVIWAKNGGSVDGSVVNRAIDDLRGRVAAGDRALGEPISAVTVDRVVVVRVPLADFRNNDAANHALETLRDRTLPATLGRVDGIDYAVAGKTAVAHDFAGQLEARTPFVFAFVLVLAFVLLVLAFRSLAVPVISIALNLLSIGAAYGVLTWVFQDGHLGSLLGFRSYGGVVGWLPVFMFVILFGLSMDYHIFILSRIRERWATGADTRDAVVGGIAGSAGVVTSAAVIMTAVFSVFVTLTAIEYKMMGVGMAVAIIIDATIVRGVLLPAAIALLGPRSWTLPTRRRRHGSS</sequence>
<evidence type="ECO:0000256" key="6">
    <source>
        <dbReference type="SAM" id="MobiDB-lite"/>
    </source>
</evidence>
<organism evidence="9 10">
    <name type="scientific">Actinoallomurus vinaceus</name>
    <dbReference type="NCBI Taxonomy" id="1080074"/>
    <lineage>
        <taxon>Bacteria</taxon>
        <taxon>Bacillati</taxon>
        <taxon>Actinomycetota</taxon>
        <taxon>Actinomycetes</taxon>
        <taxon>Streptosporangiales</taxon>
        <taxon>Thermomonosporaceae</taxon>
        <taxon>Actinoallomurus</taxon>
    </lineage>
</organism>
<feature type="transmembrane region" description="Helical" evidence="7">
    <location>
        <begin position="42"/>
        <end position="62"/>
    </location>
</feature>
<comment type="caution">
    <text evidence="9">The sequence shown here is derived from an EMBL/GenBank/DDBJ whole genome shotgun (WGS) entry which is preliminary data.</text>
</comment>
<feature type="transmembrane region" description="Helical" evidence="7">
    <location>
        <begin position="317"/>
        <end position="337"/>
    </location>
</feature>
<evidence type="ECO:0000256" key="7">
    <source>
        <dbReference type="SAM" id="Phobius"/>
    </source>
</evidence>
<evidence type="ECO:0000256" key="2">
    <source>
        <dbReference type="ARBA" id="ARBA00022475"/>
    </source>
</evidence>
<feature type="transmembrane region" description="Helical" evidence="7">
    <location>
        <begin position="270"/>
        <end position="290"/>
    </location>
</feature>
<feature type="transmembrane region" description="Helical" evidence="7">
    <location>
        <begin position="710"/>
        <end position="737"/>
    </location>
</feature>
<keyword evidence="10" id="KW-1185">Reference proteome</keyword>
<feature type="transmembrane region" description="Helical" evidence="7">
    <location>
        <begin position="635"/>
        <end position="656"/>
    </location>
</feature>
<keyword evidence="4 7" id="KW-1133">Transmembrane helix</keyword>
<dbReference type="SUPFAM" id="SSF82866">
    <property type="entry name" value="Multidrug efflux transporter AcrB transmembrane domain"/>
    <property type="match status" value="2"/>
</dbReference>
<feature type="transmembrane region" description="Helical" evidence="7">
    <location>
        <begin position="219"/>
        <end position="238"/>
    </location>
</feature>
<gene>
    <name evidence="9" type="ORF">GCM10023196_045050</name>
</gene>
<evidence type="ECO:0000256" key="5">
    <source>
        <dbReference type="ARBA" id="ARBA00023136"/>
    </source>
</evidence>
<reference evidence="10" key="1">
    <citation type="journal article" date="2019" name="Int. J. Syst. Evol. Microbiol.">
        <title>The Global Catalogue of Microorganisms (GCM) 10K type strain sequencing project: providing services to taxonomists for standard genome sequencing and annotation.</title>
        <authorList>
            <consortium name="The Broad Institute Genomics Platform"/>
            <consortium name="The Broad Institute Genome Sequencing Center for Infectious Disease"/>
            <person name="Wu L."/>
            <person name="Ma J."/>
        </authorList>
    </citation>
    <scope>NUCLEOTIDE SEQUENCE [LARGE SCALE GENOMIC DNA]</scope>
    <source>
        <strain evidence="10">JCM 17939</strain>
    </source>
</reference>
<feature type="transmembrane region" description="Helical" evidence="7">
    <location>
        <begin position="677"/>
        <end position="704"/>
    </location>
</feature>
<proteinExistence type="predicted"/>
<dbReference type="RefSeq" id="WP_345432915.1">
    <property type="nucleotide sequence ID" value="NZ_BAABHK010000006.1"/>
</dbReference>
<evidence type="ECO:0000259" key="8">
    <source>
        <dbReference type="Pfam" id="PF03176"/>
    </source>
</evidence>
<feature type="transmembrane region" description="Helical" evidence="7">
    <location>
        <begin position="406"/>
        <end position="425"/>
    </location>
</feature>
<feature type="domain" description="Membrane transport protein MMPL" evidence="8">
    <location>
        <begin position="108"/>
        <end position="406"/>
    </location>
</feature>
<dbReference type="PANTHER" id="PTHR33406">
    <property type="entry name" value="MEMBRANE PROTEIN MJ1562-RELATED"/>
    <property type="match status" value="1"/>
</dbReference>